<dbReference type="EMBL" id="WWBZ02000051">
    <property type="protein sequence ID" value="KAF4303731.1"/>
    <property type="molecule type" value="Genomic_DNA"/>
</dbReference>
<dbReference type="AlphaFoldDB" id="A0A8H4N2L6"/>
<dbReference type="PROSITE" id="PS50157">
    <property type="entry name" value="ZINC_FINGER_C2H2_2"/>
    <property type="match status" value="1"/>
</dbReference>
<evidence type="ECO:0000259" key="3">
    <source>
        <dbReference type="PROSITE" id="PS50157"/>
    </source>
</evidence>
<gene>
    <name evidence="4" type="ORF">GTA08_BOTSDO08328</name>
</gene>
<proteinExistence type="predicted"/>
<keyword evidence="1" id="KW-0479">Metal-binding</keyword>
<protein>
    <submittedName>
        <fullName evidence="4">Zinc finger C2H2-type protein</fullName>
    </submittedName>
</protein>
<dbReference type="OrthoDB" id="9543553at2759"/>
<comment type="caution">
    <text evidence="4">The sequence shown here is derived from an EMBL/GenBank/DDBJ whole genome shotgun (WGS) entry which is preliminary data.</text>
</comment>
<dbReference type="Pfam" id="PF13912">
    <property type="entry name" value="zf-C2H2_6"/>
    <property type="match status" value="1"/>
</dbReference>
<feature type="compositionally biased region" description="Basic and acidic residues" evidence="2">
    <location>
        <begin position="62"/>
        <end position="71"/>
    </location>
</feature>
<dbReference type="Proteomes" id="UP000572817">
    <property type="component" value="Unassembled WGS sequence"/>
</dbReference>
<accession>A0A8H4N2L6</accession>
<organism evidence="4 5">
    <name type="scientific">Botryosphaeria dothidea</name>
    <dbReference type="NCBI Taxonomy" id="55169"/>
    <lineage>
        <taxon>Eukaryota</taxon>
        <taxon>Fungi</taxon>
        <taxon>Dikarya</taxon>
        <taxon>Ascomycota</taxon>
        <taxon>Pezizomycotina</taxon>
        <taxon>Dothideomycetes</taxon>
        <taxon>Dothideomycetes incertae sedis</taxon>
        <taxon>Botryosphaeriales</taxon>
        <taxon>Botryosphaeriaceae</taxon>
        <taxon>Botryosphaeria</taxon>
    </lineage>
</organism>
<feature type="region of interest" description="Disordered" evidence="2">
    <location>
        <begin position="53"/>
        <end position="87"/>
    </location>
</feature>
<keyword evidence="1" id="KW-0862">Zinc</keyword>
<name>A0A8H4N2L6_9PEZI</name>
<sequence length="153" mass="16886">MATFQLPAQNSYIPKPRAEVLVKRAAAKEAKKARQAAALAELRCDCGKQFQSKDALKKHRKDAAVHKRGADKTAGGNKTGDNVPEVPCDCGRTFKSTNALRRHRQTVHPLPKPFADKPAMVLMRPLGHVTPNLAKVLEEKGVEEERLEESENV</sequence>
<reference evidence="4" key="1">
    <citation type="submission" date="2020-04" db="EMBL/GenBank/DDBJ databases">
        <title>Genome Assembly and Annotation of Botryosphaeria dothidea sdau 11-99, a Latent Pathogen of Apple Fruit Ring Rot in China.</title>
        <authorList>
            <person name="Yu C."/>
            <person name="Diao Y."/>
            <person name="Lu Q."/>
            <person name="Zhao J."/>
            <person name="Cui S."/>
            <person name="Peng C."/>
            <person name="He B."/>
            <person name="Liu H."/>
        </authorList>
    </citation>
    <scope>NUCLEOTIDE SEQUENCE [LARGE SCALE GENOMIC DNA]</scope>
    <source>
        <strain evidence="4">Sdau11-99</strain>
    </source>
</reference>
<dbReference type="GO" id="GO:0008270">
    <property type="term" value="F:zinc ion binding"/>
    <property type="evidence" value="ECO:0007669"/>
    <property type="project" value="UniProtKB-KW"/>
</dbReference>
<keyword evidence="1" id="KW-0863">Zinc-finger</keyword>
<evidence type="ECO:0000256" key="1">
    <source>
        <dbReference type="PROSITE-ProRule" id="PRU00042"/>
    </source>
</evidence>
<evidence type="ECO:0000313" key="5">
    <source>
        <dbReference type="Proteomes" id="UP000572817"/>
    </source>
</evidence>
<evidence type="ECO:0000313" key="4">
    <source>
        <dbReference type="EMBL" id="KAF4303731.1"/>
    </source>
</evidence>
<feature type="domain" description="C2H2-type" evidence="3">
    <location>
        <begin position="84"/>
        <end position="113"/>
    </location>
</feature>
<dbReference type="Gene3D" id="3.30.160.60">
    <property type="entry name" value="Classic Zinc Finger"/>
    <property type="match status" value="1"/>
</dbReference>
<dbReference type="InterPro" id="IPR013087">
    <property type="entry name" value="Znf_C2H2_type"/>
</dbReference>
<dbReference type="Pfam" id="PF00096">
    <property type="entry name" value="zf-C2H2"/>
    <property type="match status" value="1"/>
</dbReference>
<evidence type="ECO:0000256" key="2">
    <source>
        <dbReference type="SAM" id="MobiDB-lite"/>
    </source>
</evidence>
<keyword evidence="5" id="KW-1185">Reference proteome</keyword>